<evidence type="ECO:0000256" key="1">
    <source>
        <dbReference type="SAM" id="MobiDB-lite"/>
    </source>
</evidence>
<evidence type="ECO:0000313" key="3">
    <source>
        <dbReference type="Proteomes" id="UP000824782"/>
    </source>
</evidence>
<name>A0AAV6ZHK3_ENGPU</name>
<keyword evidence="3" id="KW-1185">Reference proteome</keyword>
<feature type="region of interest" description="Disordered" evidence="1">
    <location>
        <begin position="1"/>
        <end position="71"/>
    </location>
</feature>
<reference evidence="2" key="1">
    <citation type="thesis" date="2020" institute="ProQuest LLC" country="789 East Eisenhower Parkway, Ann Arbor, MI, USA">
        <title>Comparative Genomics and Chromosome Evolution.</title>
        <authorList>
            <person name="Mudd A.B."/>
        </authorList>
    </citation>
    <scope>NUCLEOTIDE SEQUENCE</scope>
    <source>
        <strain evidence="2">237g6f4</strain>
        <tissue evidence="2">Blood</tissue>
    </source>
</reference>
<organism evidence="2 3">
    <name type="scientific">Engystomops pustulosus</name>
    <name type="common">Tungara frog</name>
    <name type="synonym">Physalaemus pustulosus</name>
    <dbReference type="NCBI Taxonomy" id="76066"/>
    <lineage>
        <taxon>Eukaryota</taxon>
        <taxon>Metazoa</taxon>
        <taxon>Chordata</taxon>
        <taxon>Craniata</taxon>
        <taxon>Vertebrata</taxon>
        <taxon>Euteleostomi</taxon>
        <taxon>Amphibia</taxon>
        <taxon>Batrachia</taxon>
        <taxon>Anura</taxon>
        <taxon>Neobatrachia</taxon>
        <taxon>Hyloidea</taxon>
        <taxon>Leptodactylidae</taxon>
        <taxon>Leiuperinae</taxon>
        <taxon>Engystomops</taxon>
    </lineage>
</organism>
<evidence type="ECO:0000313" key="2">
    <source>
        <dbReference type="EMBL" id="KAG8548776.1"/>
    </source>
</evidence>
<dbReference type="EMBL" id="WNYA01000329">
    <property type="protein sequence ID" value="KAG8548776.1"/>
    <property type="molecule type" value="Genomic_DNA"/>
</dbReference>
<sequence>MEGNPLGREEEEEPSQRGSGNTGQLWEGTPWGERKRRVKEPSQRGSGNTGQLWKGTPWGERKRRHQREGIR</sequence>
<comment type="caution">
    <text evidence="2">The sequence shown here is derived from an EMBL/GenBank/DDBJ whole genome shotgun (WGS) entry which is preliminary data.</text>
</comment>
<gene>
    <name evidence="2" type="ORF">GDO81_024240</name>
</gene>
<proteinExistence type="predicted"/>
<protein>
    <submittedName>
        <fullName evidence="2">Uncharacterized protein</fullName>
    </submittedName>
</protein>
<accession>A0AAV6ZHK3</accession>
<feature type="compositionally biased region" description="Basic residues" evidence="1">
    <location>
        <begin position="61"/>
        <end position="71"/>
    </location>
</feature>
<dbReference type="Proteomes" id="UP000824782">
    <property type="component" value="Unassembled WGS sequence"/>
</dbReference>
<dbReference type="AlphaFoldDB" id="A0AAV6ZHK3"/>